<sequence length="177" mass="19266">MSTSTGQAPLQVVVMGVSGTGKSTVAAALRDRLGWGFVEGDDLHPASNVTKMAHGTPLTDEDRWPWLDRVRAAMVDRSGAGEHTVVTCSALRRAYRDRLRQDLPGVFFLLLDAPFDVLEPRVAGRADHFMPSSLLRSQVDTLETLEGDEDGAVVDVTAAPEVVQDEAEGAVRRRLER</sequence>
<dbReference type="PANTHER" id="PTHR43442">
    <property type="entry name" value="GLUCONOKINASE-RELATED"/>
    <property type="match status" value="1"/>
</dbReference>
<dbReference type="NCBIfam" id="TIGR01313">
    <property type="entry name" value="therm_gnt_kin"/>
    <property type="match status" value="1"/>
</dbReference>
<dbReference type="EMBL" id="JAMOIL010000031">
    <property type="protein sequence ID" value="MCM0622271.1"/>
    <property type="molecule type" value="Genomic_DNA"/>
</dbReference>
<dbReference type="AlphaFoldDB" id="A0A9X2DAC8"/>
<dbReference type="CDD" id="cd02021">
    <property type="entry name" value="GntK"/>
    <property type="match status" value="1"/>
</dbReference>
<proteinExistence type="inferred from homology"/>
<dbReference type="GO" id="GO:0019521">
    <property type="term" value="P:D-gluconate metabolic process"/>
    <property type="evidence" value="ECO:0007669"/>
    <property type="project" value="UniProtKB-KW"/>
</dbReference>
<dbReference type="SUPFAM" id="SSF52540">
    <property type="entry name" value="P-loop containing nucleoside triphosphate hydrolases"/>
    <property type="match status" value="1"/>
</dbReference>
<comment type="caution">
    <text evidence="11">The sequence shown here is derived from an EMBL/GenBank/DDBJ whole genome shotgun (WGS) entry which is preliminary data.</text>
</comment>
<evidence type="ECO:0000256" key="7">
    <source>
        <dbReference type="ARBA" id="ARBA00022840"/>
    </source>
</evidence>
<keyword evidence="12" id="KW-1185">Reference proteome</keyword>
<dbReference type="GO" id="GO:0046316">
    <property type="term" value="F:gluconokinase activity"/>
    <property type="evidence" value="ECO:0007669"/>
    <property type="project" value="UniProtKB-EC"/>
</dbReference>
<evidence type="ECO:0000256" key="8">
    <source>
        <dbReference type="ARBA" id="ARBA00023064"/>
    </source>
</evidence>
<keyword evidence="8" id="KW-0311">Gluconate utilization</keyword>
<evidence type="ECO:0000256" key="6">
    <source>
        <dbReference type="ARBA" id="ARBA00022777"/>
    </source>
</evidence>
<evidence type="ECO:0000313" key="11">
    <source>
        <dbReference type="EMBL" id="MCM0622271.1"/>
    </source>
</evidence>
<keyword evidence="4 10" id="KW-0808">Transferase</keyword>
<dbReference type="Proteomes" id="UP001139485">
    <property type="component" value="Unassembled WGS sequence"/>
</dbReference>
<evidence type="ECO:0000256" key="9">
    <source>
        <dbReference type="ARBA" id="ARBA00048090"/>
    </source>
</evidence>
<evidence type="ECO:0000256" key="3">
    <source>
        <dbReference type="ARBA" id="ARBA00012054"/>
    </source>
</evidence>
<dbReference type="RefSeq" id="WP_250828505.1">
    <property type="nucleotide sequence ID" value="NZ_JAMOIL010000031.1"/>
</dbReference>
<keyword evidence="6 10" id="KW-0418">Kinase</keyword>
<keyword evidence="5 10" id="KW-0547">Nucleotide-binding</keyword>
<evidence type="ECO:0000256" key="1">
    <source>
        <dbReference type="ARBA" id="ARBA00004761"/>
    </source>
</evidence>
<evidence type="ECO:0000256" key="4">
    <source>
        <dbReference type="ARBA" id="ARBA00022679"/>
    </source>
</evidence>
<accession>A0A9X2DAC8</accession>
<evidence type="ECO:0000256" key="2">
    <source>
        <dbReference type="ARBA" id="ARBA00008420"/>
    </source>
</evidence>
<comment type="pathway">
    <text evidence="1">Carbohydrate acid metabolism.</text>
</comment>
<evidence type="ECO:0000256" key="10">
    <source>
        <dbReference type="RuleBase" id="RU363066"/>
    </source>
</evidence>
<comment type="similarity">
    <text evidence="2 10">Belongs to the gluconokinase GntK/GntV family.</text>
</comment>
<dbReference type="InterPro" id="IPR006001">
    <property type="entry name" value="Therm_gnt_kin"/>
</dbReference>
<comment type="catalytic activity">
    <reaction evidence="9 10">
        <text>D-gluconate + ATP = 6-phospho-D-gluconate + ADP + H(+)</text>
        <dbReference type="Rhea" id="RHEA:19433"/>
        <dbReference type="ChEBI" id="CHEBI:15378"/>
        <dbReference type="ChEBI" id="CHEBI:18391"/>
        <dbReference type="ChEBI" id="CHEBI:30616"/>
        <dbReference type="ChEBI" id="CHEBI:58759"/>
        <dbReference type="ChEBI" id="CHEBI:456216"/>
        <dbReference type="EC" id="2.7.1.12"/>
    </reaction>
</comment>
<protein>
    <recommendedName>
        <fullName evidence="3 10">Gluconokinase</fullName>
        <ecNumber evidence="3 10">2.7.1.12</ecNumber>
    </recommendedName>
</protein>
<dbReference type="GO" id="GO:0005524">
    <property type="term" value="F:ATP binding"/>
    <property type="evidence" value="ECO:0007669"/>
    <property type="project" value="UniProtKB-KW"/>
</dbReference>
<reference evidence="11" key="1">
    <citation type="submission" date="2022-05" db="EMBL/GenBank/DDBJ databases">
        <authorList>
            <person name="Tuo L."/>
        </authorList>
    </citation>
    <scope>NUCLEOTIDE SEQUENCE</scope>
    <source>
        <strain evidence="11">BSK12Z-4</strain>
    </source>
</reference>
<evidence type="ECO:0000313" key="12">
    <source>
        <dbReference type="Proteomes" id="UP001139485"/>
    </source>
</evidence>
<dbReference type="GO" id="GO:0005737">
    <property type="term" value="C:cytoplasm"/>
    <property type="evidence" value="ECO:0007669"/>
    <property type="project" value="TreeGrafter"/>
</dbReference>
<dbReference type="Pfam" id="PF13671">
    <property type="entry name" value="AAA_33"/>
    <property type="match status" value="1"/>
</dbReference>
<gene>
    <name evidence="11" type="ORF">M8330_18410</name>
</gene>
<organism evidence="11 12">
    <name type="scientific">Nocardioides bruguierae</name>
    <dbReference type="NCBI Taxonomy" id="2945102"/>
    <lineage>
        <taxon>Bacteria</taxon>
        <taxon>Bacillati</taxon>
        <taxon>Actinomycetota</taxon>
        <taxon>Actinomycetes</taxon>
        <taxon>Propionibacteriales</taxon>
        <taxon>Nocardioidaceae</taxon>
        <taxon>Nocardioides</taxon>
    </lineage>
</organism>
<keyword evidence="7 10" id="KW-0067">ATP-binding</keyword>
<dbReference type="InterPro" id="IPR027417">
    <property type="entry name" value="P-loop_NTPase"/>
</dbReference>
<dbReference type="PANTHER" id="PTHR43442:SF3">
    <property type="entry name" value="GLUCONOKINASE-RELATED"/>
    <property type="match status" value="1"/>
</dbReference>
<dbReference type="FunFam" id="3.40.50.300:FF:000522">
    <property type="entry name" value="Gluconokinase"/>
    <property type="match status" value="1"/>
</dbReference>
<evidence type="ECO:0000256" key="5">
    <source>
        <dbReference type="ARBA" id="ARBA00022741"/>
    </source>
</evidence>
<dbReference type="EC" id="2.7.1.12" evidence="3 10"/>
<name>A0A9X2DAC8_9ACTN</name>
<dbReference type="Gene3D" id="3.40.50.300">
    <property type="entry name" value="P-loop containing nucleotide triphosphate hydrolases"/>
    <property type="match status" value="1"/>
</dbReference>